<dbReference type="PIR" id="C90119">
    <property type="entry name" value="C90119"/>
</dbReference>
<protein>
    <submittedName>
        <fullName evidence="1">Uncharacterized protein</fullName>
    </submittedName>
</protein>
<gene>
    <name evidence="1" type="primary">orf380</name>
</gene>
<dbReference type="RefSeq" id="XP_001713340.1">
    <property type="nucleotide sequence ID" value="XM_001713288.1"/>
</dbReference>
<keyword evidence="1" id="KW-0542">Nucleomorph</keyword>
<geneLocation type="nucleomorph" evidence="1"/>
<sequence>MVIDDSGRFKKIFFKIFQRYNISYLNNTISLYKIYRINYLSGKSQLQFNTFSSFGSNINYFKFHNYITLIEKIGSSFRFLKDNHNVDNYLYFKSKKNNKASSNTLSKRTNFDIFKRKGISKSKNNNEKHLISKINQYLGFNFVNINIVYKIINNTLFFHKLNGFSINAFDVVMNYLHNKIKNFVLILHRSSNIRSNSQKTIRKHWGFNKFNEKKNKNIYKNNVAFLKKAFTKSILNFKKRNLSSKKKIYILKEKSKYLAENSNPNNETSSLNMSTNKTLTTLLTTILKNRINSLKEATKCISSYIPNNQILKNTKKEKNIVINDKFFVKNIKLKTSLQFFSFEDLIFMGKTNLVTYFIENSRKFIFIKSIDCNHRIFKQK</sequence>
<dbReference type="GeneID" id="857129"/>
<evidence type="ECO:0000313" key="2">
    <source>
        <dbReference type="Proteomes" id="UP000242167"/>
    </source>
</evidence>
<proteinExistence type="predicted"/>
<reference evidence="1 2" key="1">
    <citation type="journal article" date="2001" name="Nature">
        <title>The highly reduced genome of an enslaved algal nucleus.</title>
        <authorList>
            <person name="Douglas S."/>
            <person name="Zauner S."/>
            <person name="Fraunholz M."/>
            <person name="Beaton M."/>
            <person name="Penny S."/>
            <person name="Deng L."/>
            <person name="Wu X."/>
            <person name="Reith M."/>
            <person name="Cavalier-Smith T."/>
            <person name="Maier U."/>
        </authorList>
    </citation>
    <scope>NUCLEOTIDE SEQUENCE [LARGE SCALE GENOMIC DNA]</scope>
</reference>
<dbReference type="AlphaFoldDB" id="Q98SD5"/>
<name>Q98SD5_GUITH</name>
<accession>Q98SD5</accession>
<organism evidence="1 2">
    <name type="scientific">Guillardia theta</name>
    <name type="common">Cryptophyte</name>
    <name type="synonym">Cryptomonas phi</name>
    <dbReference type="NCBI Taxonomy" id="55529"/>
    <lineage>
        <taxon>Eukaryota</taxon>
        <taxon>Cryptophyceae</taxon>
        <taxon>Pyrenomonadales</taxon>
        <taxon>Geminigeraceae</taxon>
        <taxon>Guillardia</taxon>
    </lineage>
</organism>
<dbReference type="EMBL" id="AF083031">
    <property type="protein sequence ID" value="AAK39649.1"/>
    <property type="molecule type" value="Genomic_DNA"/>
</dbReference>
<dbReference type="Proteomes" id="UP000242167">
    <property type="component" value="Nucleomorph 3"/>
</dbReference>
<evidence type="ECO:0000313" key="1">
    <source>
        <dbReference type="EMBL" id="AAK39649.1"/>
    </source>
</evidence>